<dbReference type="OrthoDB" id="5229512at2759"/>
<protein>
    <submittedName>
        <fullName evidence="2">Uncharacterized protein</fullName>
    </submittedName>
</protein>
<proteinExistence type="predicted"/>
<reference evidence="3" key="1">
    <citation type="journal article" date="2020" name="Stud. Mycol.">
        <title>101 Dothideomycetes genomes: A test case for predicting lifestyles and emergence of pathogens.</title>
        <authorList>
            <person name="Haridas S."/>
            <person name="Albert R."/>
            <person name="Binder M."/>
            <person name="Bloem J."/>
            <person name="LaButti K."/>
            <person name="Salamov A."/>
            <person name="Andreopoulos B."/>
            <person name="Baker S."/>
            <person name="Barry K."/>
            <person name="Bills G."/>
            <person name="Bluhm B."/>
            <person name="Cannon C."/>
            <person name="Castanera R."/>
            <person name="Culley D."/>
            <person name="Daum C."/>
            <person name="Ezra D."/>
            <person name="Gonzalez J."/>
            <person name="Henrissat B."/>
            <person name="Kuo A."/>
            <person name="Liang C."/>
            <person name="Lipzen A."/>
            <person name="Lutzoni F."/>
            <person name="Magnuson J."/>
            <person name="Mondo S."/>
            <person name="Nolan M."/>
            <person name="Ohm R."/>
            <person name="Pangilinan J."/>
            <person name="Park H.-J."/>
            <person name="Ramirez L."/>
            <person name="Alfaro M."/>
            <person name="Sun H."/>
            <person name="Tritt A."/>
            <person name="Yoshinaga Y."/>
            <person name="Zwiers L.-H."/>
            <person name="Turgeon B."/>
            <person name="Goodwin S."/>
            <person name="Spatafora J."/>
            <person name="Crous P."/>
            <person name="Grigoriev I."/>
        </authorList>
    </citation>
    <scope>NUCLEOTIDE SEQUENCE [LARGE SCALE GENOMIC DNA]</scope>
    <source>
        <strain evidence="3">CBS 304.66</strain>
    </source>
</reference>
<gene>
    <name evidence="2" type="ORF">CC78DRAFT_617989</name>
</gene>
<name>A0A9P4N7V4_9PLEO</name>
<dbReference type="Proteomes" id="UP000800093">
    <property type="component" value="Unassembled WGS sequence"/>
</dbReference>
<evidence type="ECO:0000313" key="2">
    <source>
        <dbReference type="EMBL" id="KAF2263036.1"/>
    </source>
</evidence>
<accession>A0A9P4N7V4</accession>
<feature type="region of interest" description="Disordered" evidence="1">
    <location>
        <begin position="418"/>
        <end position="450"/>
    </location>
</feature>
<sequence>MLFPFLSLPLELREQIYSLYFNPSSRLERRENGGGQYRFDFDILRVSKQVYIEAQTVWRREVHFVRIETPWPQAAWIHAVNHISHEGLVPIVTAGVSGDTFRYHHGLVQITAPAYGGEPEHTIVVLLDDLHLFCYVWFYSALNYEELNHHLRVSFALQDPYYPADPKPIPIALQKKLLLPFGKVKELDEVTITGYDDVVKEELEREMATPYDSPQKCCEDSAEFMEAGDRVLSEGRPKGALELYFKAFHAIHIIISGRLRSVLADHFFHKSILEGRYKGQTGTTVRIILRIMLVSRTVNAYLKLEQWEEAAFWGIRSIKIMRNTVGTEFEDFLVEVAGMLDSGLLYLRTGIAMKKMEENGSEELSSYTEDEGVGSSESLFRVVGKFLVKHHRGLIHKELEENSVKVPESVFLFDLPRDDRSDVDSMAPMSHVDAEAEAEDSTGTSSTQAE</sequence>
<comment type="caution">
    <text evidence="2">The sequence shown here is derived from an EMBL/GenBank/DDBJ whole genome shotgun (WGS) entry which is preliminary data.</text>
</comment>
<dbReference type="AlphaFoldDB" id="A0A9P4N7V4"/>
<evidence type="ECO:0000313" key="3">
    <source>
        <dbReference type="Proteomes" id="UP000800093"/>
    </source>
</evidence>
<keyword evidence="3" id="KW-1185">Reference proteome</keyword>
<feature type="compositionally biased region" description="Polar residues" evidence="1">
    <location>
        <begin position="441"/>
        <end position="450"/>
    </location>
</feature>
<evidence type="ECO:0000256" key="1">
    <source>
        <dbReference type="SAM" id="MobiDB-lite"/>
    </source>
</evidence>
<organism evidence="2 3">
    <name type="scientific">Lojkania enalia</name>
    <dbReference type="NCBI Taxonomy" id="147567"/>
    <lineage>
        <taxon>Eukaryota</taxon>
        <taxon>Fungi</taxon>
        <taxon>Dikarya</taxon>
        <taxon>Ascomycota</taxon>
        <taxon>Pezizomycotina</taxon>
        <taxon>Dothideomycetes</taxon>
        <taxon>Pleosporomycetidae</taxon>
        <taxon>Pleosporales</taxon>
        <taxon>Pleosporales incertae sedis</taxon>
        <taxon>Lojkania</taxon>
    </lineage>
</organism>
<dbReference type="EMBL" id="ML986632">
    <property type="protein sequence ID" value="KAF2263036.1"/>
    <property type="molecule type" value="Genomic_DNA"/>
</dbReference>